<feature type="signal peptide" evidence="1">
    <location>
        <begin position="1"/>
        <end position="21"/>
    </location>
</feature>
<dbReference type="InterPro" id="IPR006059">
    <property type="entry name" value="SBP"/>
</dbReference>
<evidence type="ECO:0000313" key="2">
    <source>
        <dbReference type="EMBL" id="MBA2133433.1"/>
    </source>
</evidence>
<dbReference type="SUPFAM" id="SSF53850">
    <property type="entry name" value="Periplasmic binding protein-like II"/>
    <property type="match status" value="1"/>
</dbReference>
<dbReference type="InterPro" id="IPR050490">
    <property type="entry name" value="Bact_solute-bd_prot1"/>
</dbReference>
<protein>
    <submittedName>
        <fullName evidence="2">Extracellular solute-binding protein</fullName>
    </submittedName>
</protein>
<feature type="chain" id="PRO_5035152423" evidence="1">
    <location>
        <begin position="22"/>
        <end position="423"/>
    </location>
</feature>
<name>A0A8J6I1T9_9FIRM</name>
<dbReference type="Proteomes" id="UP000657177">
    <property type="component" value="Unassembled WGS sequence"/>
</dbReference>
<organism evidence="2 3">
    <name type="scientific">Capillibacterium thermochitinicola</name>
    <dbReference type="NCBI Taxonomy" id="2699427"/>
    <lineage>
        <taxon>Bacteria</taxon>
        <taxon>Bacillati</taxon>
        <taxon>Bacillota</taxon>
        <taxon>Capillibacterium</taxon>
    </lineage>
</organism>
<dbReference type="AlphaFoldDB" id="A0A8J6I1T9"/>
<accession>A0A8J6I1T9</accession>
<sequence>MRKLGLVLLVLLLVGSVCLEAAPKTKIVVGCYPALDEAYAAVLPEFYKKYPNIEVEIKSLGFDDHHSTLVTALAAGQGAPDVAAVEIAYVAQFVTEGGLVDLLKPPYNAGRYRHGIAPYTWAQGSSDDGRLIAMPADIAPGCAFYRRDVFEANGIKIEDIKTMEDLYQAGLKISKDLDGDGKNDTWLVSDAGNIAWMIIRSSPELYFDKNGNCVVDSERFRLAFEWAKKFQDAGIAAGIGAWSNEWYVAFQTGTVAYEPCGAWLGGHLKNWMAPDTAGKWGVAEWPALKAGEPRMAGYWGGTFLAIPEQSKNKEAAWAFIEFICTNTDVQVKNFETADCFPAWMEAWNHKIFEEKMDFFAGQQARLLWIDIAKRVPEVITNKFDSVANAAVSAELSAVLNEGKAVDRALRDAKTQIERRTRRR</sequence>
<dbReference type="Gene3D" id="3.40.190.10">
    <property type="entry name" value="Periplasmic binding protein-like II"/>
    <property type="match status" value="1"/>
</dbReference>
<proteinExistence type="predicted"/>
<dbReference type="EMBL" id="JAAKDE010000015">
    <property type="protein sequence ID" value="MBA2133433.1"/>
    <property type="molecule type" value="Genomic_DNA"/>
</dbReference>
<keyword evidence="3" id="KW-1185">Reference proteome</keyword>
<evidence type="ECO:0000313" key="3">
    <source>
        <dbReference type="Proteomes" id="UP000657177"/>
    </source>
</evidence>
<dbReference type="PANTHER" id="PTHR43649">
    <property type="entry name" value="ARABINOSE-BINDING PROTEIN-RELATED"/>
    <property type="match status" value="1"/>
</dbReference>
<gene>
    <name evidence="2" type="ORF">G5B42_07755</name>
</gene>
<dbReference type="PANTHER" id="PTHR43649:SF32">
    <property type="entry name" value="SUGAR BINDING SECRETED PROTEIN"/>
    <property type="match status" value="1"/>
</dbReference>
<reference evidence="2" key="1">
    <citation type="submission" date="2020-06" db="EMBL/GenBank/DDBJ databases">
        <title>Novel chitinolytic bacterium.</title>
        <authorList>
            <person name="Ungkulpasvich U."/>
            <person name="Kosugi A."/>
            <person name="Uke A."/>
        </authorList>
    </citation>
    <scope>NUCLEOTIDE SEQUENCE</scope>
    <source>
        <strain evidence="2">UUS1-1</strain>
    </source>
</reference>
<dbReference type="RefSeq" id="WP_181339902.1">
    <property type="nucleotide sequence ID" value="NZ_JAAKDE010000015.1"/>
</dbReference>
<comment type="caution">
    <text evidence="2">The sequence shown here is derived from an EMBL/GenBank/DDBJ whole genome shotgun (WGS) entry which is preliminary data.</text>
</comment>
<dbReference type="Pfam" id="PF13416">
    <property type="entry name" value="SBP_bac_8"/>
    <property type="match status" value="1"/>
</dbReference>
<keyword evidence="1" id="KW-0732">Signal</keyword>
<evidence type="ECO:0000256" key="1">
    <source>
        <dbReference type="SAM" id="SignalP"/>
    </source>
</evidence>